<reference evidence="2 3" key="2">
    <citation type="submission" date="2019-03" db="EMBL/GenBank/DDBJ databases">
        <title>Genomic Encyclopedia of Type Strains, Phase IV (KMG-IV): sequencing the most valuable type-strain genomes for metagenomic binning, comparative biology and taxonomic classification.</title>
        <authorList>
            <person name="Goeker M."/>
        </authorList>
    </citation>
    <scope>NUCLEOTIDE SEQUENCE [LARGE SCALE GENOMIC DNA]</scope>
    <source>
        <strain evidence="2 3">DSM 103426</strain>
    </source>
</reference>
<evidence type="ECO:0000313" key="4">
    <source>
        <dbReference type="Proteomes" id="UP000702954"/>
    </source>
</evidence>
<gene>
    <name evidence="2" type="ORF">EDD74_103103</name>
    <name evidence="1" type="ORF">FAEUMB_24720</name>
</gene>
<name>A0A4R3JU81_9FIRM</name>
<dbReference type="Pfam" id="PF14305">
    <property type="entry name" value="ATPgrasp_TupA"/>
    <property type="match status" value="1"/>
</dbReference>
<dbReference type="Proteomes" id="UP000294613">
    <property type="component" value="Unassembled WGS sequence"/>
</dbReference>
<dbReference type="RefSeq" id="WP_116442097.1">
    <property type="nucleotide sequence ID" value="NZ_BHEO01000008.1"/>
</dbReference>
<sequence length="296" mass="35165">MSFIKEYVISELHIIECFFLPKLISDEKAIKRYYRKKSKGNMLNLDNPKRFSEKLQWYKLNGKDPLMQICADKNRVRKYISDLGYGYLLNEQYGVFKHVEDIDFDSLPNKFVMKAAHGSGWNIIVKDKNKLNKKKAKMLMRSWLKQDTSWSGREWVYKDMPRSIVIEKYLEDETGELRDYKFFCFNGQPRFMQLEVGRNTAHNTRNFYDMDWKLMPFGKELPHNPNLNVPKPTLFDEMKKIAENLCKPFQFVRVDLYQANGKVYFGELTFFPAGGAPDFVPDQYDEIVGDMWELKR</sequence>
<dbReference type="EMBL" id="BHEO01000008">
    <property type="protein sequence ID" value="GBU05931.1"/>
    <property type="molecule type" value="Genomic_DNA"/>
</dbReference>
<comment type="caution">
    <text evidence="2">The sequence shown here is derived from an EMBL/GenBank/DDBJ whole genome shotgun (WGS) entry which is preliminary data.</text>
</comment>
<evidence type="ECO:0000313" key="2">
    <source>
        <dbReference type="EMBL" id="TCS69653.1"/>
    </source>
</evidence>
<proteinExistence type="predicted"/>
<evidence type="ECO:0000313" key="3">
    <source>
        <dbReference type="Proteomes" id="UP000294613"/>
    </source>
</evidence>
<dbReference type="GO" id="GO:0016740">
    <property type="term" value="F:transferase activity"/>
    <property type="evidence" value="ECO:0007669"/>
    <property type="project" value="UniProtKB-KW"/>
</dbReference>
<dbReference type="SUPFAM" id="SSF56059">
    <property type="entry name" value="Glutathione synthetase ATP-binding domain-like"/>
    <property type="match status" value="1"/>
</dbReference>
<keyword evidence="1" id="KW-0808">Transferase</keyword>
<evidence type="ECO:0000313" key="1">
    <source>
        <dbReference type="EMBL" id="GBU05931.1"/>
    </source>
</evidence>
<reference evidence="1 4" key="1">
    <citation type="journal article" date="2018" name="Int. J. Syst. Evol. Microbiol.">
        <title>Draft Genome Sequence of Faecalimonas umbilicata JCM 30896T, an Acetate-Producing Bacterium Isolated from Human Feces.</title>
        <authorList>
            <person name="Sakamoto M."/>
            <person name="Ikeyama N."/>
            <person name="Yuki M."/>
            <person name="Ohkuma M."/>
        </authorList>
    </citation>
    <scope>NUCLEOTIDE SEQUENCE [LARGE SCALE GENOMIC DNA]</scope>
    <source>
        <strain evidence="1 4">EGH7</strain>
    </source>
</reference>
<dbReference type="EMBL" id="SLZV01000003">
    <property type="protein sequence ID" value="TCS69653.1"/>
    <property type="molecule type" value="Genomic_DNA"/>
</dbReference>
<accession>A0A4R3JU81</accession>
<dbReference type="InterPro" id="IPR029465">
    <property type="entry name" value="ATPgrasp_TupA"/>
</dbReference>
<organism evidence="2 3">
    <name type="scientific">Faecalimonas umbilicata</name>
    <dbReference type="NCBI Taxonomy" id="1912855"/>
    <lineage>
        <taxon>Bacteria</taxon>
        <taxon>Bacillati</taxon>
        <taxon>Bacillota</taxon>
        <taxon>Clostridia</taxon>
        <taxon>Lachnospirales</taxon>
        <taxon>Lachnospiraceae</taxon>
        <taxon>Faecalimonas</taxon>
    </lineage>
</organism>
<dbReference type="AlphaFoldDB" id="A0A4R3JU81"/>
<protein>
    <submittedName>
        <fullName evidence="1">Glycosyl transferase</fullName>
    </submittedName>
    <submittedName>
        <fullName evidence="2">Teichuronopeptide biosynthesis TupA-like protein</fullName>
    </submittedName>
</protein>
<dbReference type="Proteomes" id="UP000702954">
    <property type="component" value="Unassembled WGS sequence"/>
</dbReference>
<keyword evidence="4" id="KW-1185">Reference proteome</keyword>